<evidence type="ECO:0000313" key="12">
    <source>
        <dbReference type="Proteomes" id="UP000826616"/>
    </source>
</evidence>
<feature type="transmembrane region" description="Helical" evidence="8">
    <location>
        <begin position="5"/>
        <end position="22"/>
    </location>
</feature>
<accession>A0A1G8AVU5</accession>
<feature type="transmembrane region" description="Helical" evidence="8">
    <location>
        <begin position="83"/>
        <end position="102"/>
    </location>
</feature>
<dbReference type="EMBL" id="FNDE01000018">
    <property type="protein sequence ID" value="SDH25089.1"/>
    <property type="molecule type" value="Genomic_DNA"/>
</dbReference>
<dbReference type="Pfam" id="PF00893">
    <property type="entry name" value="Multi_Drug_Res"/>
    <property type="match status" value="1"/>
</dbReference>
<dbReference type="GeneID" id="97141852"/>
<evidence type="ECO:0000256" key="8">
    <source>
        <dbReference type="SAM" id="Phobius"/>
    </source>
</evidence>
<comment type="similarity">
    <text evidence="7">Belongs to the drug/metabolite transporter (DMT) superfamily. Small multidrug resistance (SMR) (TC 2.A.7.1) family.</text>
</comment>
<keyword evidence="6 8" id="KW-0472">Membrane</keyword>
<keyword evidence="2" id="KW-0813">Transport</keyword>
<dbReference type="InterPro" id="IPR045324">
    <property type="entry name" value="Small_multidrug_res"/>
</dbReference>
<feature type="transmembrane region" description="Helical" evidence="8">
    <location>
        <begin position="58"/>
        <end position="77"/>
    </location>
</feature>
<evidence type="ECO:0000256" key="7">
    <source>
        <dbReference type="RuleBase" id="RU003942"/>
    </source>
</evidence>
<feature type="transmembrane region" description="Helical" evidence="8">
    <location>
        <begin position="28"/>
        <end position="46"/>
    </location>
</feature>
<dbReference type="Proteomes" id="UP000826616">
    <property type="component" value="Chromosome"/>
</dbReference>
<name>A0A1G8AVU5_ANETH</name>
<dbReference type="GO" id="GO:0022857">
    <property type="term" value="F:transmembrane transporter activity"/>
    <property type="evidence" value="ECO:0007669"/>
    <property type="project" value="InterPro"/>
</dbReference>
<dbReference type="SUPFAM" id="SSF103481">
    <property type="entry name" value="Multidrug resistance efflux transporter EmrE"/>
    <property type="match status" value="1"/>
</dbReference>
<dbReference type="Gene3D" id="1.10.3730.20">
    <property type="match status" value="1"/>
</dbReference>
<dbReference type="PANTHER" id="PTHR30561:SF7">
    <property type="entry name" value="GUANIDINIUM EFFLUX SYSTEM SUBUNIT GDNC-RELATED"/>
    <property type="match status" value="1"/>
</dbReference>
<evidence type="ECO:0000256" key="1">
    <source>
        <dbReference type="ARBA" id="ARBA00004651"/>
    </source>
</evidence>
<evidence type="ECO:0000313" key="10">
    <source>
        <dbReference type="EMBL" id="SDH25089.1"/>
    </source>
</evidence>
<dbReference type="Proteomes" id="UP000198956">
    <property type="component" value="Unassembled WGS sequence"/>
</dbReference>
<evidence type="ECO:0000313" key="11">
    <source>
        <dbReference type="Proteomes" id="UP000198956"/>
    </source>
</evidence>
<protein>
    <submittedName>
        <fullName evidence="9">Multidrug efflux SMR transporter</fullName>
    </submittedName>
    <submittedName>
        <fullName evidence="10">Paired small multidrug resistance pump</fullName>
    </submittedName>
</protein>
<evidence type="ECO:0000256" key="5">
    <source>
        <dbReference type="ARBA" id="ARBA00022989"/>
    </source>
</evidence>
<reference evidence="10 11" key="1">
    <citation type="submission" date="2016-10" db="EMBL/GenBank/DDBJ databases">
        <authorList>
            <person name="de Groot N.N."/>
        </authorList>
    </citation>
    <scope>NUCLEOTIDE SEQUENCE [LARGE SCALE GENOMIC DNA]</scope>
    <source>
        <strain evidence="10 11">L 420-91</strain>
    </source>
</reference>
<keyword evidence="12" id="KW-1185">Reference proteome</keyword>
<sequence>MNRNWILVLIAGFFEVAWVIGLKHAYNFWTWVGTIIAIYVSFDLLIRSSSRLPVGTVYAVFTGIGTAGTVIMEMLVFGEPFQWVKVLLILLLLIGVIGLKVVTKESEDNVGAEAEGK</sequence>
<keyword evidence="4 7" id="KW-0812">Transmembrane</keyword>
<dbReference type="InterPro" id="IPR037185">
    <property type="entry name" value="EmrE-like"/>
</dbReference>
<proteinExistence type="inferred from homology"/>
<gene>
    <name evidence="9" type="ORF">K3F53_10770</name>
    <name evidence="10" type="ORF">SAMN04489735_101848</name>
</gene>
<dbReference type="AlphaFoldDB" id="A0A1G8AVU5"/>
<dbReference type="GO" id="GO:0005886">
    <property type="term" value="C:plasma membrane"/>
    <property type="evidence" value="ECO:0007669"/>
    <property type="project" value="UniProtKB-SubCell"/>
</dbReference>
<keyword evidence="3" id="KW-1003">Cell membrane</keyword>
<reference evidence="9 12" key="2">
    <citation type="submission" date="2021-08" db="EMBL/GenBank/DDBJ databases">
        <title>Complete genome sequence of the strain Aneurinibacillus thermoaerophilus CCM 8960.</title>
        <authorList>
            <person name="Musilova J."/>
            <person name="Kourilova X."/>
            <person name="Pernicova I."/>
            <person name="Bezdicek M."/>
            <person name="Lengerova M."/>
            <person name="Obruca S."/>
            <person name="Sedlar K."/>
        </authorList>
    </citation>
    <scope>NUCLEOTIDE SEQUENCE [LARGE SCALE GENOMIC DNA]</scope>
    <source>
        <strain evidence="9 12">CCM 8960</strain>
    </source>
</reference>
<evidence type="ECO:0000313" key="9">
    <source>
        <dbReference type="EMBL" id="QYY41429.1"/>
    </source>
</evidence>
<evidence type="ECO:0000256" key="6">
    <source>
        <dbReference type="ARBA" id="ARBA00023136"/>
    </source>
</evidence>
<dbReference type="EMBL" id="CP080764">
    <property type="protein sequence ID" value="QYY41429.1"/>
    <property type="molecule type" value="Genomic_DNA"/>
</dbReference>
<keyword evidence="5 8" id="KW-1133">Transmembrane helix</keyword>
<dbReference type="FunFam" id="1.10.3730.20:FF:000001">
    <property type="entry name" value="Quaternary ammonium compound resistance transporter SugE"/>
    <property type="match status" value="1"/>
</dbReference>
<dbReference type="PANTHER" id="PTHR30561">
    <property type="entry name" value="SMR FAMILY PROTON-DEPENDENT DRUG EFFLUX TRANSPORTER SUGE"/>
    <property type="match status" value="1"/>
</dbReference>
<organism evidence="10 11">
    <name type="scientific">Aneurinibacillus thermoaerophilus</name>
    <dbReference type="NCBI Taxonomy" id="143495"/>
    <lineage>
        <taxon>Bacteria</taxon>
        <taxon>Bacillati</taxon>
        <taxon>Bacillota</taxon>
        <taxon>Bacilli</taxon>
        <taxon>Bacillales</taxon>
        <taxon>Paenibacillaceae</taxon>
        <taxon>Aneurinibacillus group</taxon>
        <taxon>Aneurinibacillus</taxon>
    </lineage>
</organism>
<dbReference type="InterPro" id="IPR000390">
    <property type="entry name" value="Small_drug/metabolite_transptr"/>
</dbReference>
<evidence type="ECO:0000256" key="2">
    <source>
        <dbReference type="ARBA" id="ARBA00022448"/>
    </source>
</evidence>
<dbReference type="OrthoDB" id="2168659at2"/>
<comment type="subcellular location">
    <subcellularLocation>
        <location evidence="1 7">Cell membrane</location>
        <topology evidence="1 7">Multi-pass membrane protein</topology>
    </subcellularLocation>
</comment>
<dbReference type="RefSeq" id="WP_057898549.1">
    <property type="nucleotide sequence ID" value="NZ_CP080764.1"/>
</dbReference>
<evidence type="ECO:0000256" key="3">
    <source>
        <dbReference type="ARBA" id="ARBA00022475"/>
    </source>
</evidence>
<evidence type="ECO:0000256" key="4">
    <source>
        <dbReference type="ARBA" id="ARBA00022692"/>
    </source>
</evidence>